<evidence type="ECO:0000313" key="3">
    <source>
        <dbReference type="EMBL" id="VDR38115.1"/>
    </source>
</evidence>
<dbReference type="PROSITE" id="PS51257">
    <property type="entry name" value="PROKAR_LIPOPROTEIN"/>
    <property type="match status" value="1"/>
</dbReference>
<dbReference type="Proteomes" id="UP000271626">
    <property type="component" value="Chromosome"/>
</dbReference>
<feature type="signal peptide" evidence="1">
    <location>
        <begin position="1"/>
        <end position="30"/>
    </location>
</feature>
<protein>
    <recommendedName>
        <fullName evidence="2">DUF7373 domain-containing protein</fullName>
    </recommendedName>
</protein>
<dbReference type="EMBL" id="LR131273">
    <property type="protein sequence ID" value="VDR38115.1"/>
    <property type="molecule type" value="Genomic_DNA"/>
</dbReference>
<proteinExistence type="predicted"/>
<reference evidence="3 4" key="1">
    <citation type="submission" date="2018-12" db="EMBL/GenBank/DDBJ databases">
        <authorList>
            <consortium name="Pathogen Informatics"/>
        </authorList>
    </citation>
    <scope>NUCLEOTIDE SEQUENCE [LARGE SCALE GENOMIC DNA]</scope>
    <source>
        <strain evidence="3 4">NCTC10741</strain>
    </source>
</reference>
<feature type="chain" id="PRO_5038490098" description="DUF7373 domain-containing protein" evidence="1">
    <location>
        <begin position="31"/>
        <end position="405"/>
    </location>
</feature>
<dbReference type="OrthoDB" id="4398318at2"/>
<dbReference type="RefSeq" id="WP_126195416.1">
    <property type="nucleotide sequence ID" value="NZ_CP085954.1"/>
</dbReference>
<dbReference type="InterPro" id="IPR055797">
    <property type="entry name" value="DUF7373"/>
</dbReference>
<accession>A0A3P8L104</accession>
<dbReference type="Pfam" id="PF24088">
    <property type="entry name" value="DUF7373"/>
    <property type="match status" value="1"/>
</dbReference>
<sequence length="405" mass="42229">MPELRARRAPALQRAAALALGGLIAVSCTACTRVIAGTASAPPEVTRLDTGNYPTAPRTVEAKASADAWQQEGWRVADAVVAPWEVDPRATAAPESGPPVLPLFQAQALGTEAGAGLVTSEQAQSFITAPFHTGFLATRTARDRSVTVQTGVLRFPDEATARRAIDGAAQKNPTRDDAVSSAVSAIPGGTIVLYGDVPGATRLTAAAIRGDLVALASVEMPQTGRDGLTARVVAGLAEQVERLPKYVPTPRNPSSFVPPVPMDKEGILSRTIASRSDDASYGLSAEFTLGDGYMSAYAFSLMIYEPRSLQEEYGLDLAGHTSVNGVLRMRSAADSLRYLADYRKRAGTGEALSSIPGIPAGASVCSATLCLTSYGRYVGLNAFASITQSKQAAAAQYLILEAAGT</sequence>
<evidence type="ECO:0000259" key="2">
    <source>
        <dbReference type="Pfam" id="PF24088"/>
    </source>
</evidence>
<organism evidence="3 4">
    <name type="scientific">Tsukamurella paurometabola</name>
    <name type="common">Corynebacterium paurometabolum</name>
    <dbReference type="NCBI Taxonomy" id="2061"/>
    <lineage>
        <taxon>Bacteria</taxon>
        <taxon>Bacillati</taxon>
        <taxon>Actinomycetota</taxon>
        <taxon>Actinomycetes</taxon>
        <taxon>Mycobacteriales</taxon>
        <taxon>Tsukamurellaceae</taxon>
        <taxon>Tsukamurella</taxon>
    </lineage>
</organism>
<dbReference type="AlphaFoldDB" id="A0A3P8L104"/>
<feature type="domain" description="DUF7373" evidence="2">
    <location>
        <begin position="62"/>
        <end position="251"/>
    </location>
</feature>
<evidence type="ECO:0000313" key="4">
    <source>
        <dbReference type="Proteomes" id="UP000271626"/>
    </source>
</evidence>
<evidence type="ECO:0000256" key="1">
    <source>
        <dbReference type="SAM" id="SignalP"/>
    </source>
</evidence>
<gene>
    <name evidence="3" type="ORF">NCTC10741_01230</name>
</gene>
<keyword evidence="1" id="KW-0732">Signal</keyword>
<name>A0A3P8L104_TSUPA</name>